<evidence type="ECO:0000259" key="3">
    <source>
        <dbReference type="Pfam" id="PF03968"/>
    </source>
</evidence>
<reference evidence="5" key="1">
    <citation type="submission" date="2012-02" db="EMBL/GenBank/DDBJ databases">
        <title>The complete genome of Halobacteroides halobius DSM 5150.</title>
        <authorList>
            <person name="Lucas S."/>
            <person name="Copeland A."/>
            <person name="Lapidus A."/>
            <person name="Glavina del Rio T."/>
            <person name="Dalin E."/>
            <person name="Tice H."/>
            <person name="Bruce D."/>
            <person name="Goodwin L."/>
            <person name="Pitluck S."/>
            <person name="Peters L."/>
            <person name="Mikhailova N."/>
            <person name="Gu W."/>
            <person name="Kyrpides N."/>
            <person name="Mavromatis K."/>
            <person name="Ivanova N."/>
            <person name="Brettin T."/>
            <person name="Detter J.C."/>
            <person name="Han C."/>
            <person name="Larimer F."/>
            <person name="Land M."/>
            <person name="Hauser L."/>
            <person name="Markowitz V."/>
            <person name="Cheng J.-F."/>
            <person name="Hugenholtz P."/>
            <person name="Woyke T."/>
            <person name="Wu D."/>
            <person name="Tindall B."/>
            <person name="Pomrenke H."/>
            <person name="Brambilla E."/>
            <person name="Klenk H.-P."/>
            <person name="Eisen J.A."/>
        </authorList>
    </citation>
    <scope>NUCLEOTIDE SEQUENCE [LARGE SCALE GENOMIC DNA]</scope>
    <source>
        <strain evidence="5">ATCC 35273 / DSM 5150 / MD-1</strain>
    </source>
</reference>
<dbReference type="Proteomes" id="UP000010880">
    <property type="component" value="Chromosome"/>
</dbReference>
<dbReference type="InterPro" id="IPR005653">
    <property type="entry name" value="OstA-like_N"/>
</dbReference>
<dbReference type="OrthoDB" id="9760225at2"/>
<dbReference type="STRING" id="748449.Halha_2413"/>
<dbReference type="eggNOG" id="COG1452">
    <property type="taxonomic scope" value="Bacteria"/>
</dbReference>
<dbReference type="PANTHER" id="PTHR30189:SF1">
    <property type="entry name" value="LPS-ASSEMBLY PROTEIN LPTD"/>
    <property type="match status" value="1"/>
</dbReference>
<keyword evidence="2" id="KW-0732">Signal</keyword>
<dbReference type="HOGENOM" id="CLU_1313969_0_0_9"/>
<keyword evidence="1" id="KW-0998">Cell outer membrane</keyword>
<evidence type="ECO:0000313" key="5">
    <source>
        <dbReference type="Proteomes" id="UP000010880"/>
    </source>
</evidence>
<dbReference type="RefSeq" id="WP_015328001.1">
    <property type="nucleotide sequence ID" value="NC_019978.1"/>
</dbReference>
<keyword evidence="1" id="KW-0472">Membrane</keyword>
<dbReference type="AlphaFoldDB" id="L0KAH6"/>
<name>L0KAH6_HALHC</name>
<dbReference type="EMBL" id="CP003359">
    <property type="protein sequence ID" value="AGB42287.1"/>
    <property type="molecule type" value="Genomic_DNA"/>
</dbReference>
<proteinExistence type="predicted"/>
<dbReference type="GO" id="GO:1990351">
    <property type="term" value="C:transporter complex"/>
    <property type="evidence" value="ECO:0007669"/>
    <property type="project" value="TreeGrafter"/>
</dbReference>
<dbReference type="PANTHER" id="PTHR30189">
    <property type="entry name" value="LPS-ASSEMBLY PROTEIN"/>
    <property type="match status" value="1"/>
</dbReference>
<evidence type="ECO:0000256" key="2">
    <source>
        <dbReference type="SAM" id="SignalP"/>
    </source>
</evidence>
<organism evidence="4 5">
    <name type="scientific">Halobacteroides halobius (strain ATCC 35273 / DSM 5150 / MD-1)</name>
    <dbReference type="NCBI Taxonomy" id="748449"/>
    <lineage>
        <taxon>Bacteria</taxon>
        <taxon>Bacillati</taxon>
        <taxon>Bacillota</taxon>
        <taxon>Clostridia</taxon>
        <taxon>Halanaerobiales</taxon>
        <taxon>Halobacteroidaceae</taxon>
        <taxon>Halobacteroides</taxon>
    </lineage>
</organism>
<dbReference type="InterPro" id="IPR050218">
    <property type="entry name" value="LptD"/>
</dbReference>
<dbReference type="GO" id="GO:0009279">
    <property type="term" value="C:cell outer membrane"/>
    <property type="evidence" value="ECO:0007669"/>
    <property type="project" value="TreeGrafter"/>
</dbReference>
<sequence>MNKRIIITSGIILSLLLSISVGLAANQEATELTASKLVVDDLKSQLIASGGVTLRQNNTLLKANKIIAQQDLEQVTAIGDVVFKQNNSQLKGKQLDLNYKTQTGSLTGNPRLIRDKMLITGQQFEFDLKADHLAVTGGAYLKDPTQDLTARAERINYNQDKQEVVLSGDVEVNRGSRRMIAPKVIIDLETRKITTQGKTKFIIPNKQGD</sequence>
<protein>
    <submittedName>
        <fullName evidence="4">Organic solvent tolerance protein OstA</fullName>
    </submittedName>
</protein>
<feature type="chain" id="PRO_5003944431" evidence="2">
    <location>
        <begin position="25"/>
        <end position="209"/>
    </location>
</feature>
<feature type="domain" description="Organic solvent tolerance-like N-terminal" evidence="3">
    <location>
        <begin position="72"/>
        <end position="190"/>
    </location>
</feature>
<evidence type="ECO:0000256" key="1">
    <source>
        <dbReference type="ARBA" id="ARBA00023237"/>
    </source>
</evidence>
<dbReference type="Pfam" id="PF03968">
    <property type="entry name" value="LptD_N"/>
    <property type="match status" value="1"/>
</dbReference>
<feature type="signal peptide" evidence="2">
    <location>
        <begin position="1"/>
        <end position="24"/>
    </location>
</feature>
<gene>
    <name evidence="4" type="ordered locus">Halha_2413</name>
</gene>
<accession>L0KAH6</accession>
<dbReference type="Gene3D" id="2.60.450.10">
    <property type="entry name" value="Lipopolysaccharide (LPS) transport protein A like domain"/>
    <property type="match status" value="2"/>
</dbReference>
<evidence type="ECO:0000313" key="4">
    <source>
        <dbReference type="EMBL" id="AGB42287.1"/>
    </source>
</evidence>
<keyword evidence="5" id="KW-1185">Reference proteome</keyword>
<dbReference type="KEGG" id="hhl:Halha_2413"/>